<evidence type="ECO:0000256" key="3">
    <source>
        <dbReference type="SAM" id="MobiDB-lite"/>
    </source>
</evidence>
<feature type="region of interest" description="Disordered" evidence="3">
    <location>
        <begin position="253"/>
        <end position="302"/>
    </location>
</feature>
<evidence type="ECO:0000256" key="2">
    <source>
        <dbReference type="ARBA" id="ARBA00022679"/>
    </source>
</evidence>
<evidence type="ECO:0000256" key="1">
    <source>
        <dbReference type="ARBA" id="ARBA00010990"/>
    </source>
</evidence>
<dbReference type="InterPro" id="IPR008278">
    <property type="entry name" value="4-PPantetheinyl_Trfase_dom"/>
</dbReference>
<comment type="caution">
    <text evidence="5">The sequence shown here is derived from an EMBL/GenBank/DDBJ whole genome shotgun (WGS) entry which is preliminary data.</text>
</comment>
<dbReference type="RefSeq" id="WP_344320606.1">
    <property type="nucleotide sequence ID" value="NZ_BAAASZ010000006.1"/>
</dbReference>
<protein>
    <recommendedName>
        <fullName evidence="4">4'-phosphopantetheinyl transferase domain-containing protein</fullName>
    </recommendedName>
</protein>
<dbReference type="Pfam" id="PF01648">
    <property type="entry name" value="ACPS"/>
    <property type="match status" value="1"/>
</dbReference>
<keyword evidence="2" id="KW-0808">Transferase</keyword>
<evidence type="ECO:0000313" key="6">
    <source>
        <dbReference type="Proteomes" id="UP001501638"/>
    </source>
</evidence>
<dbReference type="PANTHER" id="PTHR12215:SF10">
    <property type="entry name" value="L-AMINOADIPATE-SEMIALDEHYDE DEHYDROGENASE-PHOSPHOPANTETHEINYL TRANSFERASE"/>
    <property type="match status" value="1"/>
</dbReference>
<name>A0ABN3JDK4_9ACTN</name>
<organism evidence="5 6">
    <name type="scientific">Streptomyces macrosporus</name>
    <dbReference type="NCBI Taxonomy" id="44032"/>
    <lineage>
        <taxon>Bacteria</taxon>
        <taxon>Bacillati</taxon>
        <taxon>Actinomycetota</taxon>
        <taxon>Actinomycetes</taxon>
        <taxon>Kitasatosporales</taxon>
        <taxon>Streptomycetaceae</taxon>
        <taxon>Streptomyces</taxon>
    </lineage>
</organism>
<dbReference type="InterPro" id="IPR037143">
    <property type="entry name" value="4-PPantetheinyl_Trfase_dom_sf"/>
</dbReference>
<dbReference type="Proteomes" id="UP001501638">
    <property type="component" value="Unassembled WGS sequence"/>
</dbReference>
<dbReference type="PANTHER" id="PTHR12215">
    <property type="entry name" value="PHOSPHOPANTETHEINE TRANSFERASE"/>
    <property type="match status" value="1"/>
</dbReference>
<dbReference type="EMBL" id="BAAASZ010000006">
    <property type="protein sequence ID" value="GAA2427583.1"/>
    <property type="molecule type" value="Genomic_DNA"/>
</dbReference>
<feature type="compositionally biased region" description="Low complexity" evidence="3">
    <location>
        <begin position="278"/>
        <end position="302"/>
    </location>
</feature>
<accession>A0ABN3JDK4</accession>
<dbReference type="InterPro" id="IPR050559">
    <property type="entry name" value="P-Pant_transferase_sf"/>
</dbReference>
<proteinExistence type="inferred from homology"/>
<gene>
    <name evidence="5" type="ORF">GCM10010405_07730</name>
</gene>
<evidence type="ECO:0000313" key="5">
    <source>
        <dbReference type="EMBL" id="GAA2427583.1"/>
    </source>
</evidence>
<feature type="compositionally biased region" description="Polar residues" evidence="3">
    <location>
        <begin position="257"/>
        <end position="267"/>
    </location>
</feature>
<evidence type="ECO:0000259" key="4">
    <source>
        <dbReference type="Pfam" id="PF01648"/>
    </source>
</evidence>
<reference evidence="5 6" key="1">
    <citation type="journal article" date="2019" name="Int. J. Syst. Evol. Microbiol.">
        <title>The Global Catalogue of Microorganisms (GCM) 10K type strain sequencing project: providing services to taxonomists for standard genome sequencing and annotation.</title>
        <authorList>
            <consortium name="The Broad Institute Genomics Platform"/>
            <consortium name="The Broad Institute Genome Sequencing Center for Infectious Disease"/>
            <person name="Wu L."/>
            <person name="Ma J."/>
        </authorList>
    </citation>
    <scope>NUCLEOTIDE SEQUENCE [LARGE SCALE GENOMIC DNA]</scope>
    <source>
        <strain evidence="5 6">JCM 6305</strain>
    </source>
</reference>
<feature type="domain" description="4'-phosphopantetheinyl transferase" evidence="4">
    <location>
        <begin position="121"/>
        <end position="184"/>
    </location>
</feature>
<dbReference type="SUPFAM" id="SSF56214">
    <property type="entry name" value="4'-phosphopantetheinyl transferase"/>
    <property type="match status" value="2"/>
</dbReference>
<dbReference type="Gene3D" id="3.90.470.20">
    <property type="entry name" value="4'-phosphopantetheinyl transferase domain"/>
    <property type="match status" value="1"/>
</dbReference>
<sequence length="302" mass="32751">MTPLVPPGPGRLDLWVLRQPWTRLPGDPLVVSELDERERARADAFVRTHDRLLYLSAHIALRRLLAAYLRIPPGEIRFVREPCPGCGKPHGRPAVAGEPPPLHFSLSHSHGLALFGVAAEPVGVDVERLPAAETVELCSSALHPAEQEELARLEPHERPAAFGRLWTRKEAYLKGLGIGLGRDLAADYLGEHGGPDAPPGPEGWTVRNVSCGSSHVLHVAAAAVRGTSVRFTDVRWLPADCLYVQDATGLIEGREPQQWTEPPSSSPDRGLNAWAWEPTSPSGGPTWSTPTTGPRTRSSASR</sequence>
<comment type="similarity">
    <text evidence="1">Belongs to the P-Pant transferase superfamily. Gsp/Sfp/HetI/AcpT family.</text>
</comment>
<keyword evidence="6" id="KW-1185">Reference proteome</keyword>